<keyword evidence="1" id="KW-0812">Transmembrane</keyword>
<comment type="caution">
    <text evidence="2">The sequence shown here is derived from an EMBL/GenBank/DDBJ whole genome shotgun (WGS) entry which is preliminary data.</text>
</comment>
<dbReference type="GO" id="GO:0009306">
    <property type="term" value="P:protein secretion"/>
    <property type="evidence" value="ECO:0007669"/>
    <property type="project" value="InterPro"/>
</dbReference>
<dbReference type="Proteomes" id="UP000053405">
    <property type="component" value="Unassembled WGS sequence"/>
</dbReference>
<dbReference type="STRING" id="1121927.GOHSU_12_00810"/>
<dbReference type="Pfam" id="PF10824">
    <property type="entry name" value="T7SS_ESX_EspC"/>
    <property type="match status" value="1"/>
</dbReference>
<sequence length="104" mass="10152">MRLIGMKPVTVSTPSLSTIAGQHATAAETVGERAAAERFDAALLAPAFGLIGAPFLSALAASMAARAARLDGLTAAHRGQTTATAAAATAYGAAEAANAAEVSA</sequence>
<feature type="transmembrane region" description="Helical" evidence="1">
    <location>
        <begin position="42"/>
        <end position="61"/>
    </location>
</feature>
<keyword evidence="1" id="KW-0472">Membrane</keyword>
<dbReference type="AlphaFoldDB" id="L7L7F7"/>
<evidence type="ECO:0008006" key="4">
    <source>
        <dbReference type="Google" id="ProtNLM"/>
    </source>
</evidence>
<gene>
    <name evidence="2" type="ORF">GOHSU_12_00810</name>
</gene>
<evidence type="ECO:0000313" key="2">
    <source>
        <dbReference type="EMBL" id="GAC56691.1"/>
    </source>
</evidence>
<protein>
    <recommendedName>
        <fullName evidence="4">ESX-1 secretion-associated protein</fullName>
    </recommendedName>
</protein>
<keyword evidence="3" id="KW-1185">Reference proteome</keyword>
<proteinExistence type="predicted"/>
<accession>L7L7F7</accession>
<evidence type="ECO:0000256" key="1">
    <source>
        <dbReference type="SAM" id="Phobius"/>
    </source>
</evidence>
<dbReference type="EMBL" id="BANT01000012">
    <property type="protein sequence ID" value="GAC56691.1"/>
    <property type="molecule type" value="Genomic_DNA"/>
</dbReference>
<name>L7L7F7_9ACTN</name>
<dbReference type="InterPro" id="IPR022536">
    <property type="entry name" value="EspC"/>
</dbReference>
<keyword evidence="1" id="KW-1133">Transmembrane helix</keyword>
<reference evidence="2 3" key="1">
    <citation type="submission" date="2012-12" db="EMBL/GenBank/DDBJ databases">
        <title>Whole genome shotgun sequence of Gordonia hirsuta NBRC 16056.</title>
        <authorList>
            <person name="Isaki-Nakamura S."/>
            <person name="Hosoyama A."/>
            <person name="Tsuchikane K."/>
            <person name="Katsumata H."/>
            <person name="Baba S."/>
            <person name="Yamazaki S."/>
            <person name="Fujita N."/>
        </authorList>
    </citation>
    <scope>NUCLEOTIDE SEQUENCE [LARGE SCALE GENOMIC DNA]</scope>
    <source>
        <strain evidence="2 3">NBRC 16056</strain>
    </source>
</reference>
<evidence type="ECO:0000313" key="3">
    <source>
        <dbReference type="Proteomes" id="UP000053405"/>
    </source>
</evidence>
<organism evidence="2 3">
    <name type="scientific">Gordonia hirsuta DSM 44140 = NBRC 16056</name>
    <dbReference type="NCBI Taxonomy" id="1121927"/>
    <lineage>
        <taxon>Bacteria</taxon>
        <taxon>Bacillati</taxon>
        <taxon>Actinomycetota</taxon>
        <taxon>Actinomycetes</taxon>
        <taxon>Mycobacteriales</taxon>
        <taxon>Gordoniaceae</taxon>
        <taxon>Gordonia</taxon>
    </lineage>
</organism>